<evidence type="ECO:0000313" key="10">
    <source>
        <dbReference type="EMBL" id="GMN37967.1"/>
    </source>
</evidence>
<keyword evidence="6" id="KW-0472">Membrane</keyword>
<evidence type="ECO:0000259" key="9">
    <source>
        <dbReference type="Pfam" id="PF13962"/>
    </source>
</evidence>
<dbReference type="InterPro" id="IPR026961">
    <property type="entry name" value="PGG_dom"/>
</dbReference>
<protein>
    <recommendedName>
        <fullName evidence="9">PGG domain-containing protein</fullName>
    </recommendedName>
</protein>
<comment type="subcellular location">
    <subcellularLocation>
        <location evidence="1">Membrane</location>
        <topology evidence="1">Multi-pass membrane protein</topology>
    </subcellularLocation>
</comment>
<dbReference type="EMBL" id="BTGU01002449">
    <property type="protein sequence ID" value="GMN37967.1"/>
    <property type="molecule type" value="Genomic_DNA"/>
</dbReference>
<dbReference type="Gene3D" id="1.25.40.20">
    <property type="entry name" value="Ankyrin repeat-containing domain"/>
    <property type="match status" value="1"/>
</dbReference>
<keyword evidence="5 7" id="KW-0040">ANK repeat</keyword>
<evidence type="ECO:0000256" key="3">
    <source>
        <dbReference type="ARBA" id="ARBA00022737"/>
    </source>
</evidence>
<evidence type="ECO:0000256" key="7">
    <source>
        <dbReference type="PROSITE-ProRule" id="PRU00023"/>
    </source>
</evidence>
<keyword evidence="2" id="KW-0812">Transmembrane</keyword>
<evidence type="ECO:0000313" key="11">
    <source>
        <dbReference type="Proteomes" id="UP001187192"/>
    </source>
</evidence>
<dbReference type="Pfam" id="PF12796">
    <property type="entry name" value="Ank_2"/>
    <property type="match status" value="1"/>
</dbReference>
<proteinExistence type="predicted"/>
<keyword evidence="11" id="KW-1185">Reference proteome</keyword>
<evidence type="ECO:0000256" key="5">
    <source>
        <dbReference type="ARBA" id="ARBA00023043"/>
    </source>
</evidence>
<feature type="repeat" description="ANK" evidence="7">
    <location>
        <begin position="238"/>
        <end position="260"/>
    </location>
</feature>
<organism evidence="10 11">
    <name type="scientific">Ficus carica</name>
    <name type="common">Common fig</name>
    <dbReference type="NCBI Taxonomy" id="3494"/>
    <lineage>
        <taxon>Eukaryota</taxon>
        <taxon>Viridiplantae</taxon>
        <taxon>Streptophyta</taxon>
        <taxon>Embryophyta</taxon>
        <taxon>Tracheophyta</taxon>
        <taxon>Spermatophyta</taxon>
        <taxon>Magnoliopsida</taxon>
        <taxon>eudicotyledons</taxon>
        <taxon>Gunneridae</taxon>
        <taxon>Pentapetalae</taxon>
        <taxon>rosids</taxon>
        <taxon>fabids</taxon>
        <taxon>Rosales</taxon>
        <taxon>Moraceae</taxon>
        <taxon>Ficeae</taxon>
        <taxon>Ficus</taxon>
    </lineage>
</organism>
<keyword evidence="3" id="KW-0677">Repeat</keyword>
<dbReference type="SUPFAM" id="SSF48403">
    <property type="entry name" value="Ankyrin repeat"/>
    <property type="match status" value="1"/>
</dbReference>
<name>A0AA87ZPN4_FICCA</name>
<accession>A0AA87ZPN4</accession>
<evidence type="ECO:0000256" key="6">
    <source>
        <dbReference type="ARBA" id="ARBA00023136"/>
    </source>
</evidence>
<feature type="compositionally biased region" description="Basic and acidic residues" evidence="8">
    <location>
        <begin position="348"/>
        <end position="387"/>
    </location>
</feature>
<dbReference type="PROSITE" id="PS50297">
    <property type="entry name" value="ANK_REP_REGION"/>
    <property type="match status" value="1"/>
</dbReference>
<keyword evidence="4" id="KW-1133">Transmembrane helix</keyword>
<sequence>MSNVGSDGGEIVYPKEADEVYDYYDAEKKADANDMFSDYINRAKLKIRRASSLGSKRIISFRKREILQSRRFHLLPFLDIAKYVIEKWSFSDRSLCRDSNGMNALHAAVIRTHLARFLEHHVPDLSIKTLRSLIRGILLHAEGYFGRLPRTRKKEIVITQNNILSYVEQLEPHDGAPYGPDIVPILREETQNASLLEEQENLIKWTPLHFAAYLGHLQATKLILQQKYSSVAYLREKEGMSALHIAAKEGHVRVMNEIIRQRPQASDLVDDRDKDGNTPLHLAAGLKKHRIMMIPVDDCRVDKRATNHNYLKPIDIVRTNANIGELVRKLERQGGRESLQSLVYRGENGRRHFTDTKEGSKLDHGQPIKDDNKDFFGHHPSTADHKIPKNGQSHEISAAEENLQHPSSRRGSHCSRHFSKCLLVDSTAFYCSSASVLIQFFSSIEHNYYLLLRFTRIVATLTYISVFRMVAAFTSGLHVVMPSSSSLAYCTLLPCADAVIGTSGATVSYIRHASGATVSIQETWGNPTEMTNCMANAAAGSAQAQPAAPTALGYDSYAAHGCVYASPLNNAGHARPMAETVEQTSDTKCSTFWFGFLLLKL</sequence>
<evidence type="ECO:0000256" key="1">
    <source>
        <dbReference type="ARBA" id="ARBA00004141"/>
    </source>
</evidence>
<dbReference type="PANTHER" id="PTHR24186">
    <property type="entry name" value="PROTEIN PHOSPHATASE 1 REGULATORY SUBUNIT"/>
    <property type="match status" value="1"/>
</dbReference>
<evidence type="ECO:0000256" key="8">
    <source>
        <dbReference type="SAM" id="MobiDB-lite"/>
    </source>
</evidence>
<evidence type="ECO:0000256" key="4">
    <source>
        <dbReference type="ARBA" id="ARBA00022989"/>
    </source>
</evidence>
<dbReference type="GO" id="GO:0005886">
    <property type="term" value="C:plasma membrane"/>
    <property type="evidence" value="ECO:0007669"/>
    <property type="project" value="TreeGrafter"/>
</dbReference>
<dbReference type="SMART" id="SM00248">
    <property type="entry name" value="ANK"/>
    <property type="match status" value="4"/>
</dbReference>
<comment type="caution">
    <text evidence="10">The sequence shown here is derived from an EMBL/GenBank/DDBJ whole genome shotgun (WGS) entry which is preliminary data.</text>
</comment>
<dbReference type="InterPro" id="IPR002110">
    <property type="entry name" value="Ankyrin_rpt"/>
</dbReference>
<dbReference type="PROSITE" id="PS50088">
    <property type="entry name" value="ANK_REPEAT"/>
    <property type="match status" value="1"/>
</dbReference>
<dbReference type="Pfam" id="PF13962">
    <property type="entry name" value="PGG"/>
    <property type="match status" value="1"/>
</dbReference>
<dbReference type="Proteomes" id="UP001187192">
    <property type="component" value="Unassembled WGS sequence"/>
</dbReference>
<feature type="domain" description="PGG" evidence="9">
    <location>
        <begin position="417"/>
        <end position="480"/>
    </location>
</feature>
<dbReference type="InterPro" id="IPR036770">
    <property type="entry name" value="Ankyrin_rpt-contain_sf"/>
</dbReference>
<gene>
    <name evidence="10" type="ORF">TIFTF001_042725</name>
</gene>
<reference evidence="10" key="1">
    <citation type="submission" date="2023-07" db="EMBL/GenBank/DDBJ databases">
        <title>draft genome sequence of fig (Ficus carica).</title>
        <authorList>
            <person name="Takahashi T."/>
            <person name="Nishimura K."/>
        </authorList>
    </citation>
    <scope>NUCLEOTIDE SEQUENCE</scope>
</reference>
<dbReference type="AlphaFoldDB" id="A0AA87ZPN4"/>
<evidence type="ECO:0000256" key="2">
    <source>
        <dbReference type="ARBA" id="ARBA00022692"/>
    </source>
</evidence>
<feature type="region of interest" description="Disordered" evidence="8">
    <location>
        <begin position="348"/>
        <end position="389"/>
    </location>
</feature>
<dbReference type="PANTHER" id="PTHR24186:SF50">
    <property type="entry name" value="ANKYRIN REPEAT-CONTAINING PROTEIN ITN1-LIKE ISOFORM X1"/>
    <property type="match status" value="1"/>
</dbReference>